<gene>
    <name evidence="2" type="ORF">URODEC1_LOCUS3079</name>
</gene>
<protein>
    <recommendedName>
        <fullName evidence="1">KIB1-4 beta-propeller domain-containing protein</fullName>
    </recommendedName>
</protein>
<evidence type="ECO:0000313" key="3">
    <source>
        <dbReference type="Proteomes" id="UP001497457"/>
    </source>
</evidence>
<dbReference type="EMBL" id="OZ075111">
    <property type="protein sequence ID" value="CAL4890131.1"/>
    <property type="molecule type" value="Genomic_DNA"/>
</dbReference>
<dbReference type="Proteomes" id="UP001497457">
    <property type="component" value="Chromosome 1b"/>
</dbReference>
<reference evidence="3" key="1">
    <citation type="submission" date="2024-06" db="EMBL/GenBank/DDBJ databases">
        <authorList>
            <person name="Ryan C."/>
        </authorList>
    </citation>
    <scope>NUCLEOTIDE SEQUENCE [LARGE SCALE GENOMIC DNA]</scope>
</reference>
<name>A0ABC8VHY7_9POAL</name>
<proteinExistence type="predicted"/>
<dbReference type="Pfam" id="PF03478">
    <property type="entry name" value="Beta-prop_KIB1-4"/>
    <property type="match status" value="1"/>
</dbReference>
<reference evidence="2 3" key="2">
    <citation type="submission" date="2024-10" db="EMBL/GenBank/DDBJ databases">
        <authorList>
            <person name="Ryan C."/>
        </authorList>
    </citation>
    <scope>NUCLEOTIDE SEQUENCE [LARGE SCALE GENOMIC DNA]</scope>
</reference>
<dbReference type="PANTHER" id="PTHR33165:SF86">
    <property type="entry name" value="EXPRESSED PROTEIN"/>
    <property type="match status" value="1"/>
</dbReference>
<evidence type="ECO:0000259" key="1">
    <source>
        <dbReference type="Pfam" id="PF03478"/>
    </source>
</evidence>
<evidence type="ECO:0000313" key="2">
    <source>
        <dbReference type="EMBL" id="CAL4890131.1"/>
    </source>
</evidence>
<feature type="domain" description="KIB1-4 beta-propeller" evidence="1">
    <location>
        <begin position="268"/>
        <end position="331"/>
    </location>
</feature>
<dbReference type="AlphaFoldDB" id="A0ABC8VHY7"/>
<organism evidence="2 3">
    <name type="scientific">Urochloa decumbens</name>
    <dbReference type="NCBI Taxonomy" id="240449"/>
    <lineage>
        <taxon>Eukaryota</taxon>
        <taxon>Viridiplantae</taxon>
        <taxon>Streptophyta</taxon>
        <taxon>Embryophyta</taxon>
        <taxon>Tracheophyta</taxon>
        <taxon>Spermatophyta</taxon>
        <taxon>Magnoliopsida</taxon>
        <taxon>Liliopsida</taxon>
        <taxon>Poales</taxon>
        <taxon>Poaceae</taxon>
        <taxon>PACMAD clade</taxon>
        <taxon>Panicoideae</taxon>
        <taxon>Panicodae</taxon>
        <taxon>Paniceae</taxon>
        <taxon>Melinidinae</taxon>
        <taxon>Urochloa</taxon>
    </lineage>
</organism>
<dbReference type="PANTHER" id="PTHR33165">
    <property type="entry name" value="F-BOX DOMAIN CONTAINING PROTEIN-LIKE-RELATED"/>
    <property type="match status" value="1"/>
</dbReference>
<dbReference type="InterPro" id="IPR005174">
    <property type="entry name" value="KIB1-4_b-propeller"/>
</dbReference>
<keyword evidence="3" id="KW-1185">Reference proteome</keyword>
<sequence>MAAGWSSLPVPGDLVGDRLLATNDLDSYMDFRAVCHGWRASTADPRRSPHLGDPRFQPCQWLMLDEGCEAYDDEEVHQSDDGARLFVNTATGRFVRRDLSPALRSHFLVAGAGGRALVLADRIRPHAARLFNPFTGSLIRFEAPVPPHLNKKNVAAHVIRGSSAPTLVLLRGDCADTTVYWADPSSERFVVLQDNCYNYRLARKALAGGIYAAGGGLEGGSRPPASLLHPTVSKIMGLLKLKTKPPFVTKDFRRFAGGRLAWNNCSLVESEGEVFVEVFKMVTRSGDSKLEPVRNIGSRAIFVGACRSLSVDAGKFASVQPNCVYYTHSSSSYSYHVCRLQDGKKKRIGGACCTFGSKEACARVVELLCRYTSAVEKYRIRV</sequence>
<accession>A0ABC8VHY7</accession>